<dbReference type="InterPro" id="IPR036400">
    <property type="entry name" value="Cyt_B5-like_heme/steroid_sf"/>
</dbReference>
<dbReference type="InterPro" id="IPR050668">
    <property type="entry name" value="Cytochrome_b5"/>
</dbReference>
<name>A0A0K8TSR9_TABBR</name>
<evidence type="ECO:0000259" key="15">
    <source>
        <dbReference type="PROSITE" id="PS50255"/>
    </source>
</evidence>
<evidence type="ECO:0000256" key="14">
    <source>
        <dbReference type="RuleBase" id="RU362121"/>
    </source>
</evidence>
<evidence type="ECO:0000256" key="7">
    <source>
        <dbReference type="ARBA" id="ARBA00022848"/>
    </source>
</evidence>
<dbReference type="PANTHER" id="PTHR19359">
    <property type="entry name" value="CYTOCHROME B5"/>
    <property type="match status" value="1"/>
</dbReference>
<feature type="non-terminal residue" evidence="16">
    <location>
        <position position="1"/>
    </location>
</feature>
<evidence type="ECO:0000256" key="3">
    <source>
        <dbReference type="ARBA" id="ARBA00022617"/>
    </source>
</evidence>
<keyword evidence="2" id="KW-0813">Transport</keyword>
<reference evidence="16" key="1">
    <citation type="journal article" date="2015" name="Insect Biochem. Mol. Biol.">
        <title>An insight into the sialome of the horse fly, Tabanus bromius.</title>
        <authorList>
            <person name="Ribeiro J.M."/>
            <person name="Kazimirova M."/>
            <person name="Takac P."/>
            <person name="Andersen J.F."/>
            <person name="Francischetti I.M."/>
        </authorList>
    </citation>
    <scope>NUCLEOTIDE SEQUENCE</scope>
</reference>
<feature type="transmembrane region" description="Helical" evidence="14">
    <location>
        <begin position="96"/>
        <end position="117"/>
    </location>
</feature>
<dbReference type="PANTHER" id="PTHR19359:SF150">
    <property type="entry name" value="CYTOCHROME B5"/>
    <property type="match status" value="1"/>
</dbReference>
<evidence type="ECO:0000256" key="2">
    <source>
        <dbReference type="ARBA" id="ARBA00022448"/>
    </source>
</evidence>
<evidence type="ECO:0000256" key="13">
    <source>
        <dbReference type="ARBA" id="ARBA00039806"/>
    </source>
</evidence>
<dbReference type="GO" id="GO:0005789">
    <property type="term" value="C:endoplasmic reticulum membrane"/>
    <property type="evidence" value="ECO:0007669"/>
    <property type="project" value="UniProtKB-SubCell"/>
</dbReference>
<evidence type="ECO:0000256" key="4">
    <source>
        <dbReference type="ARBA" id="ARBA00022692"/>
    </source>
</evidence>
<accession>A0A0K8TSR9</accession>
<evidence type="ECO:0000313" key="16">
    <source>
        <dbReference type="EMBL" id="JAI17419.1"/>
    </source>
</evidence>
<dbReference type="AlphaFoldDB" id="A0A0K8TSR9"/>
<dbReference type="InterPro" id="IPR018506">
    <property type="entry name" value="Cyt_B5_heme-BS"/>
</dbReference>
<dbReference type="SUPFAM" id="SSF55856">
    <property type="entry name" value="Cytochrome b5-like heme/steroid binding domain"/>
    <property type="match status" value="1"/>
</dbReference>
<protein>
    <recommendedName>
        <fullName evidence="13">Cytochrome b5</fullName>
    </recommendedName>
</protein>
<dbReference type="InterPro" id="IPR001199">
    <property type="entry name" value="Cyt_B5-like_heme/steroid-bd"/>
</dbReference>
<dbReference type="EMBL" id="GDAI01000184">
    <property type="protein sequence ID" value="JAI17419.1"/>
    <property type="molecule type" value="mRNA"/>
</dbReference>
<dbReference type="FunFam" id="3.10.120.10:FF:000002">
    <property type="entry name" value="Cytochrome b5 type B"/>
    <property type="match status" value="1"/>
</dbReference>
<evidence type="ECO:0000256" key="11">
    <source>
        <dbReference type="ARBA" id="ARBA00037877"/>
    </source>
</evidence>
<evidence type="ECO:0000256" key="8">
    <source>
        <dbReference type="ARBA" id="ARBA00022982"/>
    </source>
</evidence>
<dbReference type="GO" id="GO:0020037">
    <property type="term" value="F:heme binding"/>
    <property type="evidence" value="ECO:0007669"/>
    <property type="project" value="UniProtKB-UniRule"/>
</dbReference>
<evidence type="ECO:0000256" key="9">
    <source>
        <dbReference type="ARBA" id="ARBA00023004"/>
    </source>
</evidence>
<keyword evidence="14" id="KW-1133">Transmembrane helix</keyword>
<evidence type="ECO:0000256" key="10">
    <source>
        <dbReference type="ARBA" id="ARBA00023136"/>
    </source>
</evidence>
<keyword evidence="5 14" id="KW-0479">Metal-binding</keyword>
<feature type="domain" description="Cytochrome b5 heme-binding" evidence="15">
    <location>
        <begin position="1"/>
        <end position="77"/>
    </location>
</feature>
<dbReference type="GO" id="GO:0046872">
    <property type="term" value="F:metal ion binding"/>
    <property type="evidence" value="ECO:0007669"/>
    <property type="project" value="UniProtKB-UniRule"/>
</dbReference>
<evidence type="ECO:0000256" key="1">
    <source>
        <dbReference type="ARBA" id="ARBA00004131"/>
    </source>
</evidence>
<dbReference type="PROSITE" id="PS50255">
    <property type="entry name" value="CYTOCHROME_B5_2"/>
    <property type="match status" value="1"/>
</dbReference>
<keyword evidence="4 14" id="KW-0812">Transmembrane</keyword>
<proteinExistence type="evidence at transcript level"/>
<keyword evidence="9 14" id="KW-0408">Iron</keyword>
<evidence type="ECO:0000256" key="5">
    <source>
        <dbReference type="ARBA" id="ARBA00022723"/>
    </source>
</evidence>
<dbReference type="SMART" id="SM01117">
    <property type="entry name" value="Cyt-b5"/>
    <property type="match status" value="1"/>
</dbReference>
<evidence type="ECO:0000256" key="6">
    <source>
        <dbReference type="ARBA" id="ARBA00022824"/>
    </source>
</evidence>
<comment type="subcellular location">
    <subcellularLocation>
        <location evidence="1">Endoplasmic reticulum membrane</location>
        <topology evidence="1">Single-pass membrane protein</topology>
        <orientation evidence="1">Cytoplasmic side</orientation>
    </subcellularLocation>
    <subcellularLocation>
        <location evidence="11">Microsome membrane</location>
        <topology evidence="11">Single-pass membrane protein</topology>
        <orientation evidence="11">Cytoplasmic side</orientation>
    </subcellularLocation>
</comment>
<sequence length="120" mass="13236">NKIISLQEALRHTKEDDLWLIIRNKIYDVTKFLQEHPGGADVLVESAGKDSTQDFLDVGHSQAAEDLMKSYCIGKLSDQDAVRLARKGKTCMFKGVGFALLGIAVGVATIFIIRAVMKRS</sequence>
<keyword evidence="10 14" id="KW-0472">Membrane</keyword>
<comment type="similarity">
    <text evidence="12 14">Belongs to the cytochrome b5 family.</text>
</comment>
<organism evidence="16">
    <name type="scientific">Tabanus bromius</name>
    <name type="common">Band-eyed brown horse fly</name>
    <dbReference type="NCBI Taxonomy" id="304241"/>
    <lineage>
        <taxon>Eukaryota</taxon>
        <taxon>Metazoa</taxon>
        <taxon>Ecdysozoa</taxon>
        <taxon>Arthropoda</taxon>
        <taxon>Hexapoda</taxon>
        <taxon>Insecta</taxon>
        <taxon>Pterygota</taxon>
        <taxon>Neoptera</taxon>
        <taxon>Endopterygota</taxon>
        <taxon>Diptera</taxon>
        <taxon>Brachycera</taxon>
        <taxon>Tabanomorpha</taxon>
        <taxon>Tabanoidea</taxon>
        <taxon>Tabanidae</taxon>
        <taxon>Tabanus</taxon>
    </lineage>
</organism>
<keyword evidence="6" id="KW-0256">Endoplasmic reticulum</keyword>
<dbReference type="PROSITE" id="PS00191">
    <property type="entry name" value="CYTOCHROME_B5_1"/>
    <property type="match status" value="1"/>
</dbReference>
<keyword evidence="8" id="KW-0249">Electron transport</keyword>
<evidence type="ECO:0000256" key="12">
    <source>
        <dbReference type="ARBA" id="ARBA00038168"/>
    </source>
</evidence>
<dbReference type="PRINTS" id="PR00363">
    <property type="entry name" value="CYTOCHROMEB5"/>
</dbReference>
<keyword evidence="7" id="KW-0492">Microsome</keyword>
<dbReference type="Gene3D" id="3.10.120.10">
    <property type="entry name" value="Cytochrome b5-like heme/steroid binding domain"/>
    <property type="match status" value="1"/>
</dbReference>
<keyword evidence="3 14" id="KW-0349">Heme</keyword>
<dbReference type="Pfam" id="PF00173">
    <property type="entry name" value="Cyt-b5"/>
    <property type="match status" value="1"/>
</dbReference>